<dbReference type="Proteomes" id="UP000315440">
    <property type="component" value="Unassembled WGS sequence"/>
</dbReference>
<reference evidence="1 2" key="1">
    <citation type="submission" date="2019-02" db="EMBL/GenBank/DDBJ databases">
        <title>Deep-cultivation of Planctomycetes and their phenomic and genomic characterization uncovers novel biology.</title>
        <authorList>
            <person name="Wiegand S."/>
            <person name="Jogler M."/>
            <person name="Boedeker C."/>
            <person name="Pinto D."/>
            <person name="Vollmers J."/>
            <person name="Rivas-Marin E."/>
            <person name="Kohn T."/>
            <person name="Peeters S.H."/>
            <person name="Heuer A."/>
            <person name="Rast P."/>
            <person name="Oberbeckmann S."/>
            <person name="Bunk B."/>
            <person name="Jeske O."/>
            <person name="Meyerdierks A."/>
            <person name="Storesund J.E."/>
            <person name="Kallscheuer N."/>
            <person name="Luecker S."/>
            <person name="Lage O.M."/>
            <person name="Pohl T."/>
            <person name="Merkel B.J."/>
            <person name="Hornburger P."/>
            <person name="Mueller R.-W."/>
            <person name="Bruemmer F."/>
            <person name="Labrenz M."/>
            <person name="Spormann A.M."/>
            <person name="Op Den Camp H."/>
            <person name="Overmann J."/>
            <person name="Amann R."/>
            <person name="Jetten M.S.M."/>
            <person name="Mascher T."/>
            <person name="Medema M.H."/>
            <person name="Devos D.P."/>
            <person name="Kaster A.-K."/>
            <person name="Ovreas L."/>
            <person name="Rohde M."/>
            <person name="Galperin M.Y."/>
            <person name="Jogler C."/>
        </authorList>
    </citation>
    <scope>NUCLEOTIDE SEQUENCE [LARGE SCALE GENOMIC DNA]</scope>
    <source>
        <strain evidence="1 2">Mal64</strain>
    </source>
</reference>
<dbReference type="EMBL" id="SJPQ01000001">
    <property type="protein sequence ID" value="TWT90510.1"/>
    <property type="molecule type" value="Genomic_DNA"/>
</dbReference>
<comment type="caution">
    <text evidence="1">The sequence shown here is derived from an EMBL/GenBank/DDBJ whole genome shotgun (WGS) entry which is preliminary data.</text>
</comment>
<keyword evidence="2" id="KW-1185">Reference proteome</keyword>
<sequence>MCGIRLEISGRHFKQRRIDRRNTYPSDFVEARTQFNPVN</sequence>
<evidence type="ECO:0000313" key="1">
    <source>
        <dbReference type="EMBL" id="TWT90510.1"/>
    </source>
</evidence>
<proteinExistence type="predicted"/>
<name>A0A5C5ZTD8_9BACT</name>
<dbReference type="AlphaFoldDB" id="A0A5C5ZTD8"/>
<accession>A0A5C5ZTD8</accession>
<evidence type="ECO:0000313" key="2">
    <source>
        <dbReference type="Proteomes" id="UP000315440"/>
    </source>
</evidence>
<gene>
    <name evidence="1" type="ORF">Mal64_09010</name>
</gene>
<protein>
    <submittedName>
        <fullName evidence="1">Uncharacterized protein</fullName>
    </submittedName>
</protein>
<organism evidence="1 2">
    <name type="scientific">Pseudobythopirellula maris</name>
    <dbReference type="NCBI Taxonomy" id="2527991"/>
    <lineage>
        <taxon>Bacteria</taxon>
        <taxon>Pseudomonadati</taxon>
        <taxon>Planctomycetota</taxon>
        <taxon>Planctomycetia</taxon>
        <taxon>Pirellulales</taxon>
        <taxon>Lacipirellulaceae</taxon>
        <taxon>Pseudobythopirellula</taxon>
    </lineage>
</organism>